<reference evidence="1" key="1">
    <citation type="journal article" date="2013" name="J. Plant Res.">
        <title>Effect of fungi and light on seed germination of three Opuntia species from semiarid lands of central Mexico.</title>
        <authorList>
            <person name="Delgado-Sanchez P."/>
            <person name="Jimenez-Bremont J.F."/>
            <person name="Guerrero-Gonzalez Mde L."/>
            <person name="Flores J."/>
        </authorList>
    </citation>
    <scope>NUCLEOTIDE SEQUENCE</scope>
    <source>
        <tissue evidence="1">Cladode</tissue>
    </source>
</reference>
<organism evidence="1">
    <name type="scientific">Opuntia streptacantha</name>
    <name type="common">Prickly pear cactus</name>
    <name type="synonym">Opuntia cardona</name>
    <dbReference type="NCBI Taxonomy" id="393608"/>
    <lineage>
        <taxon>Eukaryota</taxon>
        <taxon>Viridiplantae</taxon>
        <taxon>Streptophyta</taxon>
        <taxon>Embryophyta</taxon>
        <taxon>Tracheophyta</taxon>
        <taxon>Spermatophyta</taxon>
        <taxon>Magnoliopsida</taxon>
        <taxon>eudicotyledons</taxon>
        <taxon>Gunneridae</taxon>
        <taxon>Pentapetalae</taxon>
        <taxon>Caryophyllales</taxon>
        <taxon>Cactineae</taxon>
        <taxon>Cactaceae</taxon>
        <taxon>Opuntioideae</taxon>
        <taxon>Opuntia</taxon>
    </lineage>
</organism>
<accession>A0A7C9EPG5</accession>
<evidence type="ECO:0000313" key="1">
    <source>
        <dbReference type="EMBL" id="MBA4673000.1"/>
    </source>
</evidence>
<proteinExistence type="predicted"/>
<reference evidence="1" key="2">
    <citation type="submission" date="2020-07" db="EMBL/GenBank/DDBJ databases">
        <authorList>
            <person name="Vera ALvarez R."/>
            <person name="Arias-Moreno D.M."/>
            <person name="Jimenez-Jacinto V."/>
            <person name="Jimenez-Bremont J.F."/>
            <person name="Swaminathan K."/>
            <person name="Moose S.P."/>
            <person name="Guerrero-Gonzalez M.L."/>
            <person name="Marino-Ramirez L."/>
            <person name="Landsman D."/>
            <person name="Rodriguez-Kessler M."/>
            <person name="Delgado-Sanchez P."/>
        </authorList>
    </citation>
    <scope>NUCLEOTIDE SEQUENCE</scope>
    <source>
        <tissue evidence="1">Cladode</tissue>
    </source>
</reference>
<name>A0A7C9EPG5_OPUST</name>
<protein>
    <submittedName>
        <fullName evidence="1">Uncharacterized protein</fullName>
    </submittedName>
</protein>
<sequence length="116" mass="12905">MDILTSSLSNPEVEGLPTRLGPMEMARMRFPGVLLGAQALTPPLVSKLHCQGLMLSSPNSFYSFSYHELLLPSDRPLGDHWTNHNGQSLIHIRNPTRNGLSLFFTLGPESMVHNYC</sequence>
<dbReference type="EMBL" id="GISG01257217">
    <property type="protein sequence ID" value="MBA4673000.1"/>
    <property type="molecule type" value="Transcribed_RNA"/>
</dbReference>
<dbReference type="AlphaFoldDB" id="A0A7C9EPG5"/>